<evidence type="ECO:0000313" key="2">
    <source>
        <dbReference type="Proteomes" id="UP001501326"/>
    </source>
</evidence>
<reference evidence="1 2" key="1">
    <citation type="journal article" date="2019" name="Int. J. Syst. Evol. Microbiol.">
        <title>The Global Catalogue of Microorganisms (GCM) 10K type strain sequencing project: providing services to taxonomists for standard genome sequencing and annotation.</title>
        <authorList>
            <consortium name="The Broad Institute Genomics Platform"/>
            <consortium name="The Broad Institute Genome Sequencing Center for Infectious Disease"/>
            <person name="Wu L."/>
            <person name="Ma J."/>
        </authorList>
    </citation>
    <scope>NUCLEOTIDE SEQUENCE [LARGE SCALE GENOMIC DNA]</scope>
    <source>
        <strain evidence="1 2">JCM 16378</strain>
    </source>
</reference>
<gene>
    <name evidence="1" type="ORF">GCM10009867_17990</name>
</gene>
<dbReference type="Pfam" id="PF10944">
    <property type="entry name" value="DUF2630"/>
    <property type="match status" value="1"/>
</dbReference>
<dbReference type="Proteomes" id="UP001501326">
    <property type="component" value="Unassembled WGS sequence"/>
</dbReference>
<keyword evidence="2" id="KW-1185">Reference proteome</keyword>
<evidence type="ECO:0000313" key="1">
    <source>
        <dbReference type="EMBL" id="GAA2735525.1"/>
    </source>
</evidence>
<dbReference type="EMBL" id="BAAARN010000001">
    <property type="protein sequence ID" value="GAA2735525.1"/>
    <property type="molecule type" value="Genomic_DNA"/>
</dbReference>
<sequence>MTDDIDIQKHIKGLIDEEHGLRARLGTGEISVEDENHRLKAIEVELDQCWDLLRQRRAKREFGEDPAAAEVRDAKVVEGYRG</sequence>
<accession>A0ABN3UM68</accession>
<protein>
    <submittedName>
        <fullName evidence="1">DUF2630 family protein</fullName>
    </submittedName>
</protein>
<comment type="caution">
    <text evidence="1">The sequence shown here is derived from an EMBL/GenBank/DDBJ whole genome shotgun (WGS) entry which is preliminary data.</text>
</comment>
<dbReference type="InterPro" id="IPR020311">
    <property type="entry name" value="Uncharacterised_Rv0898c"/>
</dbReference>
<name>A0ABN3UM68_9MICO</name>
<dbReference type="RefSeq" id="WP_344192300.1">
    <property type="nucleotide sequence ID" value="NZ_BAAARN010000001.1"/>
</dbReference>
<proteinExistence type="predicted"/>
<organism evidence="1 2">
    <name type="scientific">Pedococcus aerophilus</name>
    <dbReference type="NCBI Taxonomy" id="436356"/>
    <lineage>
        <taxon>Bacteria</taxon>
        <taxon>Bacillati</taxon>
        <taxon>Actinomycetota</taxon>
        <taxon>Actinomycetes</taxon>
        <taxon>Micrococcales</taxon>
        <taxon>Intrasporangiaceae</taxon>
        <taxon>Pedococcus</taxon>
    </lineage>
</organism>